<feature type="compositionally biased region" description="Polar residues" evidence="6">
    <location>
        <begin position="622"/>
        <end position="631"/>
    </location>
</feature>
<feature type="compositionally biased region" description="Polar residues" evidence="6">
    <location>
        <begin position="232"/>
        <end position="248"/>
    </location>
</feature>
<feature type="compositionally biased region" description="Pro residues" evidence="6">
    <location>
        <begin position="771"/>
        <end position="789"/>
    </location>
</feature>
<dbReference type="CDD" id="cd14705">
    <property type="entry name" value="bZIP_Zip1"/>
    <property type="match status" value="1"/>
</dbReference>
<evidence type="ECO:0000259" key="7">
    <source>
        <dbReference type="PROSITE" id="PS50217"/>
    </source>
</evidence>
<dbReference type="GO" id="GO:0001228">
    <property type="term" value="F:DNA-binding transcription activator activity, RNA polymerase II-specific"/>
    <property type="evidence" value="ECO:0007669"/>
    <property type="project" value="TreeGrafter"/>
</dbReference>
<feature type="region of interest" description="Disordered" evidence="6">
    <location>
        <begin position="594"/>
        <end position="804"/>
    </location>
</feature>
<evidence type="ECO:0000256" key="6">
    <source>
        <dbReference type="SAM" id="MobiDB-lite"/>
    </source>
</evidence>
<evidence type="ECO:0000256" key="1">
    <source>
        <dbReference type="ARBA" id="ARBA00004123"/>
    </source>
</evidence>
<feature type="compositionally biased region" description="Polar residues" evidence="6">
    <location>
        <begin position="559"/>
        <end position="569"/>
    </location>
</feature>
<dbReference type="GO" id="GO:0005634">
    <property type="term" value="C:nucleus"/>
    <property type="evidence" value="ECO:0007669"/>
    <property type="project" value="UniProtKB-SubCell"/>
</dbReference>
<feature type="region of interest" description="Disordered" evidence="6">
    <location>
        <begin position="225"/>
        <end position="250"/>
    </location>
</feature>
<evidence type="ECO:0000256" key="4">
    <source>
        <dbReference type="ARBA" id="ARBA00023163"/>
    </source>
</evidence>
<feature type="compositionally biased region" description="Basic and acidic residues" evidence="6">
    <location>
        <begin position="633"/>
        <end position="660"/>
    </location>
</feature>
<dbReference type="InterPro" id="IPR004827">
    <property type="entry name" value="bZIP"/>
</dbReference>
<gene>
    <name evidence="8" type="ORF">BP5796_02992</name>
</gene>
<feature type="compositionally biased region" description="Low complexity" evidence="6">
    <location>
        <begin position="374"/>
        <end position="401"/>
    </location>
</feature>
<accession>A0A3D8SND0</accession>
<organism evidence="8 9">
    <name type="scientific">Coleophoma crateriformis</name>
    <dbReference type="NCBI Taxonomy" id="565419"/>
    <lineage>
        <taxon>Eukaryota</taxon>
        <taxon>Fungi</taxon>
        <taxon>Dikarya</taxon>
        <taxon>Ascomycota</taxon>
        <taxon>Pezizomycotina</taxon>
        <taxon>Leotiomycetes</taxon>
        <taxon>Helotiales</taxon>
        <taxon>Dermateaceae</taxon>
        <taxon>Coleophoma</taxon>
    </lineage>
</organism>
<keyword evidence="3" id="KW-0238">DNA-binding</keyword>
<dbReference type="PROSITE" id="PS50217">
    <property type="entry name" value="BZIP"/>
    <property type="match status" value="1"/>
</dbReference>
<evidence type="ECO:0000256" key="2">
    <source>
        <dbReference type="ARBA" id="ARBA00023015"/>
    </source>
</evidence>
<dbReference type="Proteomes" id="UP000256328">
    <property type="component" value="Unassembled WGS sequence"/>
</dbReference>
<dbReference type="PROSITE" id="PS00036">
    <property type="entry name" value="BZIP_BASIC"/>
    <property type="match status" value="1"/>
</dbReference>
<keyword evidence="4" id="KW-0804">Transcription</keyword>
<evidence type="ECO:0000313" key="8">
    <source>
        <dbReference type="EMBL" id="RDW87298.1"/>
    </source>
</evidence>
<protein>
    <recommendedName>
        <fullName evidence="7">BZIP domain-containing protein</fullName>
    </recommendedName>
</protein>
<feature type="compositionally biased region" description="Low complexity" evidence="6">
    <location>
        <begin position="519"/>
        <end position="541"/>
    </location>
</feature>
<proteinExistence type="predicted"/>
<dbReference type="PANTHER" id="PTHR13044">
    <property type="entry name" value="ACTIVATING TRANSCRIPTION FACTOR ATF 4/5"/>
    <property type="match status" value="1"/>
</dbReference>
<feature type="domain" description="BZIP" evidence="7">
    <location>
        <begin position="598"/>
        <end position="656"/>
    </location>
</feature>
<feature type="region of interest" description="Disordered" evidence="6">
    <location>
        <begin position="108"/>
        <end position="129"/>
    </location>
</feature>
<feature type="compositionally biased region" description="Low complexity" evidence="6">
    <location>
        <begin position="292"/>
        <end position="307"/>
    </location>
</feature>
<name>A0A3D8SND0_9HELO</name>
<reference evidence="8 9" key="1">
    <citation type="journal article" date="2018" name="IMA Fungus">
        <title>IMA Genome-F 9: Draft genome sequence of Annulohypoxylon stygium, Aspergillus mulundensis, Berkeleyomyces basicola (syn. Thielaviopsis basicola), Ceratocystis smalleyi, two Cercospora beticola strains, Coleophoma cylindrospora, Fusarium fracticaudum, Phialophora cf. hyalina, and Morchella septimelata.</title>
        <authorList>
            <person name="Wingfield B.D."/>
            <person name="Bills G.F."/>
            <person name="Dong Y."/>
            <person name="Huang W."/>
            <person name="Nel W.J."/>
            <person name="Swalarsk-Parry B.S."/>
            <person name="Vaghefi N."/>
            <person name="Wilken P.M."/>
            <person name="An Z."/>
            <person name="de Beer Z.W."/>
            <person name="De Vos L."/>
            <person name="Chen L."/>
            <person name="Duong T.A."/>
            <person name="Gao Y."/>
            <person name="Hammerbacher A."/>
            <person name="Kikkert J.R."/>
            <person name="Li Y."/>
            <person name="Li H."/>
            <person name="Li K."/>
            <person name="Li Q."/>
            <person name="Liu X."/>
            <person name="Ma X."/>
            <person name="Naidoo K."/>
            <person name="Pethybridge S.J."/>
            <person name="Sun J."/>
            <person name="Steenkamp E.T."/>
            <person name="van der Nest M.A."/>
            <person name="van Wyk S."/>
            <person name="Wingfield M.J."/>
            <person name="Xiong C."/>
            <person name="Yue Q."/>
            <person name="Zhang X."/>
        </authorList>
    </citation>
    <scope>NUCLEOTIDE SEQUENCE [LARGE SCALE GENOMIC DNA]</scope>
    <source>
        <strain evidence="8 9">BP5796</strain>
    </source>
</reference>
<keyword evidence="9" id="KW-1185">Reference proteome</keyword>
<feature type="region of interest" description="Disordered" evidence="6">
    <location>
        <begin position="287"/>
        <end position="362"/>
    </location>
</feature>
<sequence>MLTNGGTPMVDTHHRNDILHIEHRPRASAKSTASLGRAAHCPPTSNRGLGTASNAWSPAFRACIPRQRARPAFPGNFWESRRAGLILLERSPARHYVTAAPGPGLLANPRRAGQLCSSSSSHRKVHTKNKVPGAQLPFRTVSRRVSSTSRIASACRKSLESRRFSNTHFGGVNHSTWFRFPRFNNIKFSPLSSTATWEASLAVPSYLFVLAVQGTQRPLRDHKSSVIPYQEVEQSSNPTNYGTGQSRSPEVLEKRLEEFVNKLHSYQQSWEGSGQGQCSVLRDNKELEDQDSMSQPPSASRPASRSSTDGQRVTLPPVKLRDDLQQTGQPIDWRSEQRQGLRSGHNTLPSPQARAPAQAVPTSRDLGVLSILNPAEPESAGSGSSGRRPSAGSPHSSIHSSFGQGSQVGASPSSTGPSQGYSGSSQDTLPRGRRILTPRSPRTVSAGMGTITGTRDAQRSPFIGSRSRAFATESGPTASSESAAMPTLHTQQHQQHQHYGFPPAPTPLERRQSGAYSGSTQPPHSQSVSPSMSASSHIPSTQTSPATYHPSSGLPPPSQNYFPGSSLQQAGGMAFGGGPEGLYHVPVDVHQASRLADEKRARNAGASARFRQRRKEKEREASSNIERLQQAQRDLERRVREVEQERDFYRNERDRFRDVIFRTPGLRETALQGPPSPRAIRTGSSSFPPPPPPGPPSGASAAQAPPPNYESGPERASRRQRTNAQGDFAPVPYQLPPATTLPPVQSAGFIGQPILPPLRIDNPTAISSAPNLPPTPTAAPQPPYDPYARPPFDRRWSGDTSGRR</sequence>
<dbReference type="AlphaFoldDB" id="A0A3D8SND0"/>
<evidence type="ECO:0000256" key="5">
    <source>
        <dbReference type="ARBA" id="ARBA00023242"/>
    </source>
</evidence>
<comment type="caution">
    <text evidence="8">The sequence shown here is derived from an EMBL/GenBank/DDBJ whole genome shotgun (WGS) entry which is preliminary data.</text>
</comment>
<feature type="compositionally biased region" description="Basic and acidic residues" evidence="6">
    <location>
        <begin position="791"/>
        <end position="804"/>
    </location>
</feature>
<feature type="compositionally biased region" description="Polar residues" evidence="6">
    <location>
        <begin position="402"/>
        <end position="428"/>
    </location>
</feature>
<evidence type="ECO:0000313" key="9">
    <source>
        <dbReference type="Proteomes" id="UP000256328"/>
    </source>
</evidence>
<dbReference type="PANTHER" id="PTHR13044:SF14">
    <property type="entry name" value="CRYPTOCEPHAL, ISOFORM A"/>
    <property type="match status" value="1"/>
</dbReference>
<keyword evidence="5" id="KW-0539">Nucleus</keyword>
<comment type="subcellular location">
    <subcellularLocation>
        <location evidence="1">Nucleus</location>
    </subcellularLocation>
</comment>
<evidence type="ECO:0000256" key="3">
    <source>
        <dbReference type="ARBA" id="ARBA00023125"/>
    </source>
</evidence>
<feature type="region of interest" description="Disordered" evidence="6">
    <location>
        <begin position="374"/>
        <end position="582"/>
    </location>
</feature>
<dbReference type="OrthoDB" id="2247093at2759"/>
<keyword evidence="2" id="KW-0805">Transcription regulation</keyword>
<dbReference type="GO" id="GO:0000977">
    <property type="term" value="F:RNA polymerase II transcription regulatory region sequence-specific DNA binding"/>
    <property type="evidence" value="ECO:0007669"/>
    <property type="project" value="TreeGrafter"/>
</dbReference>
<feature type="compositionally biased region" description="Pro residues" evidence="6">
    <location>
        <begin position="687"/>
        <end position="696"/>
    </location>
</feature>
<feature type="compositionally biased region" description="Polar residues" evidence="6">
    <location>
        <begin position="340"/>
        <end position="350"/>
    </location>
</feature>
<dbReference type="EMBL" id="PDLN01000004">
    <property type="protein sequence ID" value="RDW87298.1"/>
    <property type="molecule type" value="Genomic_DNA"/>
</dbReference>